<dbReference type="PROSITE" id="PS51257">
    <property type="entry name" value="PROKAR_LIPOPROTEIN"/>
    <property type="match status" value="1"/>
</dbReference>
<organism evidence="5 6">
    <name type="scientific">Candidatus Falkowbacteria bacterium CG10_big_fil_rev_8_21_14_0_10_37_6</name>
    <dbReference type="NCBI Taxonomy" id="1974563"/>
    <lineage>
        <taxon>Bacteria</taxon>
        <taxon>Candidatus Falkowiibacteriota</taxon>
    </lineage>
</organism>
<name>A0A2H0V8W8_9BACT</name>
<dbReference type="InterPro" id="IPR000923">
    <property type="entry name" value="BlueCu_1"/>
</dbReference>
<dbReference type="PANTHER" id="PTHR38439">
    <property type="entry name" value="AURACYANIN-B"/>
    <property type="match status" value="1"/>
</dbReference>
<feature type="domain" description="Blue (type 1) copper" evidence="4">
    <location>
        <begin position="89"/>
        <end position="173"/>
    </location>
</feature>
<dbReference type="PROSITE" id="PS00079">
    <property type="entry name" value="MULTICOPPER_OXIDASE1"/>
    <property type="match status" value="1"/>
</dbReference>
<keyword evidence="3" id="KW-0732">Signal</keyword>
<evidence type="ECO:0000256" key="1">
    <source>
        <dbReference type="ARBA" id="ARBA00022723"/>
    </source>
</evidence>
<evidence type="ECO:0000313" key="5">
    <source>
        <dbReference type="EMBL" id="PIR94770.1"/>
    </source>
</evidence>
<dbReference type="SUPFAM" id="SSF49503">
    <property type="entry name" value="Cupredoxins"/>
    <property type="match status" value="1"/>
</dbReference>
<gene>
    <name evidence="5" type="ORF">COT95_02350</name>
</gene>
<dbReference type="Pfam" id="PF00127">
    <property type="entry name" value="Copper-bind"/>
    <property type="match status" value="1"/>
</dbReference>
<evidence type="ECO:0000256" key="3">
    <source>
        <dbReference type="SAM" id="SignalP"/>
    </source>
</evidence>
<dbReference type="EMBL" id="PFAN01000117">
    <property type="protein sequence ID" value="PIR94770.1"/>
    <property type="molecule type" value="Genomic_DNA"/>
</dbReference>
<sequence length="173" mass="19072">MNKKLFYTSALLSVAVLLGAAGCQKQNVDNLSGNINEDSGIVMDGEKTEEVMMDEDEGGETANKNDDVMMDDSAAKNMMNEDGIKTFIVEGGMFYFSPKEISVNKGDKVKIVFKNVEGVHDWVVDEFNARTKIIKTGETDEVEFIADKTGSFEYYCSVGTHRQQGMVGVLKVN</sequence>
<protein>
    <recommendedName>
        <fullName evidence="4">Blue (type 1) copper domain-containing protein</fullName>
    </recommendedName>
</protein>
<dbReference type="InterPro" id="IPR008972">
    <property type="entry name" value="Cupredoxin"/>
</dbReference>
<feature type="signal peptide" evidence="3">
    <location>
        <begin position="1"/>
        <end position="20"/>
    </location>
</feature>
<reference evidence="6" key="1">
    <citation type="submission" date="2017-09" db="EMBL/GenBank/DDBJ databases">
        <title>Depth-based differentiation of microbial function through sediment-hosted aquifers and enrichment of novel symbionts in the deep terrestrial subsurface.</title>
        <authorList>
            <person name="Probst A.J."/>
            <person name="Ladd B."/>
            <person name="Jarett J.K."/>
            <person name="Geller-Mcgrath D.E."/>
            <person name="Sieber C.M.K."/>
            <person name="Emerson J.B."/>
            <person name="Anantharaman K."/>
            <person name="Thomas B.C."/>
            <person name="Malmstrom R."/>
            <person name="Stieglmeier M."/>
            <person name="Klingl A."/>
            <person name="Woyke T."/>
            <person name="Ryan C.M."/>
            <person name="Banfield J.F."/>
        </authorList>
    </citation>
    <scope>NUCLEOTIDE SEQUENCE [LARGE SCALE GENOMIC DNA]</scope>
</reference>
<evidence type="ECO:0000259" key="4">
    <source>
        <dbReference type="Pfam" id="PF00127"/>
    </source>
</evidence>
<proteinExistence type="predicted"/>
<keyword evidence="1" id="KW-0479">Metal-binding</keyword>
<dbReference type="InterPro" id="IPR033138">
    <property type="entry name" value="Cu_oxidase_CS"/>
</dbReference>
<dbReference type="AlphaFoldDB" id="A0A2H0V8W8"/>
<dbReference type="Proteomes" id="UP000228614">
    <property type="component" value="Unassembled WGS sequence"/>
</dbReference>
<keyword evidence="2" id="KW-0186">Copper</keyword>
<dbReference type="GO" id="GO:0009055">
    <property type="term" value="F:electron transfer activity"/>
    <property type="evidence" value="ECO:0007669"/>
    <property type="project" value="InterPro"/>
</dbReference>
<dbReference type="GO" id="GO:0005507">
    <property type="term" value="F:copper ion binding"/>
    <property type="evidence" value="ECO:0007669"/>
    <property type="project" value="InterPro"/>
</dbReference>
<evidence type="ECO:0000256" key="2">
    <source>
        <dbReference type="ARBA" id="ARBA00023008"/>
    </source>
</evidence>
<feature type="chain" id="PRO_5013843324" description="Blue (type 1) copper domain-containing protein" evidence="3">
    <location>
        <begin position="21"/>
        <end position="173"/>
    </location>
</feature>
<dbReference type="Gene3D" id="2.60.40.420">
    <property type="entry name" value="Cupredoxins - blue copper proteins"/>
    <property type="match status" value="1"/>
</dbReference>
<dbReference type="PANTHER" id="PTHR38439:SF3">
    <property type="entry name" value="COPPER-RESISTANT CUPROPROTEIN COPI"/>
    <property type="match status" value="1"/>
</dbReference>
<comment type="caution">
    <text evidence="5">The sequence shown here is derived from an EMBL/GenBank/DDBJ whole genome shotgun (WGS) entry which is preliminary data.</text>
</comment>
<accession>A0A2H0V8W8</accession>
<evidence type="ECO:0000313" key="6">
    <source>
        <dbReference type="Proteomes" id="UP000228614"/>
    </source>
</evidence>
<dbReference type="InterPro" id="IPR050845">
    <property type="entry name" value="Cu-binding_ET"/>
</dbReference>